<dbReference type="EMBL" id="JAGPXC010000001">
    <property type="protein sequence ID" value="KAH6661147.1"/>
    <property type="molecule type" value="Genomic_DNA"/>
</dbReference>
<proteinExistence type="inferred from homology"/>
<protein>
    <submittedName>
        <fullName evidence="10">MFS transporter</fullName>
    </submittedName>
</protein>
<dbReference type="Gene3D" id="1.20.1720.10">
    <property type="entry name" value="Multidrug resistance protein D"/>
    <property type="match status" value="1"/>
</dbReference>
<comment type="caution">
    <text evidence="10">The sequence shown here is derived from an EMBL/GenBank/DDBJ whole genome shotgun (WGS) entry which is preliminary data.</text>
</comment>
<sequence length="558" mass="60010">MSSRQRNAEKALHDQTDILPKAKLLVVLATLSLTLLIAFIDQNGIGVTLPTIAEDLNAANTISWAGTSSLIANTTFQMLYGRLSDIFGRKVVYLAAIGLLSIAALLCGLSKNAAMFYVFRGVAGIGGGGITNLSMIILSDIVTLEQRGKYQGIIGAFVGLGNVAGPFLAAAFISRTTWRAFFWMTSPLAALVGCVAWYLLPSKTPTVGLKESVKKIDYGGVLASSIGVIFILIPISGGGSYFPWESPMVISMLTIGSLSFVLFVLLEWKVASLPMMPLMIFKNPVVAVMLCQSFLFGAVYQSYLYYLPLYFQNVKQYSVIVSAAFTAVLVSFQAGFSILSGQYISRRKRYGEVIWVGFGLWTLGSGLMLYYNRETSPGLIVVPLIFVGIGVGFIFQPTLVAFQAHVPKSKRAVIVSNRNFFRCAGGACGLAISAAVLQAALRAHLPVEYSYLAEDTYSLPKFEGPGFDAVLDAYMAASRAVFILQVPLIGTCLLGCLFVKDRGLQPPEEPKAKSLDVSSTGDSVQQQQVVTAEEGKITAGPQVDSNATATRNFVPASR</sequence>
<feature type="transmembrane region" description="Helical" evidence="8">
    <location>
        <begin position="61"/>
        <end position="79"/>
    </location>
</feature>
<dbReference type="SUPFAM" id="SSF103473">
    <property type="entry name" value="MFS general substrate transporter"/>
    <property type="match status" value="1"/>
</dbReference>
<dbReference type="InterPro" id="IPR011701">
    <property type="entry name" value="MFS"/>
</dbReference>
<feature type="domain" description="Major facilitator superfamily (MFS) profile" evidence="9">
    <location>
        <begin position="27"/>
        <end position="503"/>
    </location>
</feature>
<dbReference type="AlphaFoldDB" id="A0A9P8UZN4"/>
<dbReference type="InterPro" id="IPR020846">
    <property type="entry name" value="MFS_dom"/>
</dbReference>
<organism evidence="10 11">
    <name type="scientific">Truncatella angustata</name>
    <dbReference type="NCBI Taxonomy" id="152316"/>
    <lineage>
        <taxon>Eukaryota</taxon>
        <taxon>Fungi</taxon>
        <taxon>Dikarya</taxon>
        <taxon>Ascomycota</taxon>
        <taxon>Pezizomycotina</taxon>
        <taxon>Sordariomycetes</taxon>
        <taxon>Xylariomycetidae</taxon>
        <taxon>Amphisphaeriales</taxon>
        <taxon>Sporocadaceae</taxon>
        <taxon>Truncatella</taxon>
    </lineage>
</organism>
<accession>A0A9P8UZN4</accession>
<evidence type="ECO:0000256" key="7">
    <source>
        <dbReference type="SAM" id="MobiDB-lite"/>
    </source>
</evidence>
<dbReference type="FunFam" id="1.20.1720.10:FF:000013">
    <property type="entry name" value="Related to multidrug resistance proteins"/>
    <property type="match status" value="1"/>
</dbReference>
<feature type="transmembrane region" description="Helical" evidence="8">
    <location>
        <begin position="280"/>
        <end position="300"/>
    </location>
</feature>
<keyword evidence="11" id="KW-1185">Reference proteome</keyword>
<evidence type="ECO:0000256" key="4">
    <source>
        <dbReference type="ARBA" id="ARBA00022692"/>
    </source>
</evidence>
<dbReference type="PANTHER" id="PTHR23501">
    <property type="entry name" value="MAJOR FACILITATOR SUPERFAMILY"/>
    <property type="match status" value="1"/>
</dbReference>
<evidence type="ECO:0000256" key="3">
    <source>
        <dbReference type="ARBA" id="ARBA00022448"/>
    </source>
</evidence>
<dbReference type="Pfam" id="PF07690">
    <property type="entry name" value="MFS_1"/>
    <property type="match status" value="1"/>
</dbReference>
<dbReference type="GeneID" id="70135425"/>
<feature type="region of interest" description="Disordered" evidence="7">
    <location>
        <begin position="509"/>
        <end position="558"/>
    </location>
</feature>
<evidence type="ECO:0000313" key="10">
    <source>
        <dbReference type="EMBL" id="KAH6661147.1"/>
    </source>
</evidence>
<feature type="transmembrane region" description="Helical" evidence="8">
    <location>
        <begin position="480"/>
        <end position="499"/>
    </location>
</feature>
<feature type="transmembrane region" description="Helical" evidence="8">
    <location>
        <begin position="353"/>
        <end position="372"/>
    </location>
</feature>
<feature type="transmembrane region" description="Helical" evidence="8">
    <location>
        <begin position="117"/>
        <end position="138"/>
    </location>
</feature>
<gene>
    <name evidence="10" type="ORF">BKA67DRAFT_654283</name>
</gene>
<keyword evidence="5 8" id="KW-1133">Transmembrane helix</keyword>
<dbReference type="PANTHER" id="PTHR23501:SF78">
    <property type="entry name" value="MAJOR FACILITATOR SUPERFAMILY (MFS) PROFILE DOMAIN-CONTAINING PROTEIN-RELATED"/>
    <property type="match status" value="1"/>
</dbReference>
<reference evidence="10" key="1">
    <citation type="journal article" date="2021" name="Nat. Commun.">
        <title>Genetic determinants of endophytism in the Arabidopsis root mycobiome.</title>
        <authorList>
            <person name="Mesny F."/>
            <person name="Miyauchi S."/>
            <person name="Thiergart T."/>
            <person name="Pickel B."/>
            <person name="Atanasova L."/>
            <person name="Karlsson M."/>
            <person name="Huettel B."/>
            <person name="Barry K.W."/>
            <person name="Haridas S."/>
            <person name="Chen C."/>
            <person name="Bauer D."/>
            <person name="Andreopoulos W."/>
            <person name="Pangilinan J."/>
            <person name="LaButti K."/>
            <person name="Riley R."/>
            <person name="Lipzen A."/>
            <person name="Clum A."/>
            <person name="Drula E."/>
            <person name="Henrissat B."/>
            <person name="Kohler A."/>
            <person name="Grigoriev I.V."/>
            <person name="Martin F.M."/>
            <person name="Hacquard S."/>
        </authorList>
    </citation>
    <scope>NUCLEOTIDE SEQUENCE</scope>
    <source>
        <strain evidence="10">MPI-SDFR-AT-0073</strain>
    </source>
</reference>
<dbReference type="GO" id="GO:0012505">
    <property type="term" value="C:endomembrane system"/>
    <property type="evidence" value="ECO:0007669"/>
    <property type="project" value="UniProtKB-SubCell"/>
</dbReference>
<dbReference type="Gene3D" id="1.20.1250.20">
    <property type="entry name" value="MFS general substrate transporter like domains"/>
    <property type="match status" value="1"/>
</dbReference>
<dbReference type="GO" id="GO:0005886">
    <property type="term" value="C:plasma membrane"/>
    <property type="evidence" value="ECO:0007669"/>
    <property type="project" value="TreeGrafter"/>
</dbReference>
<feature type="transmembrane region" description="Helical" evidence="8">
    <location>
        <begin position="423"/>
        <end position="441"/>
    </location>
</feature>
<dbReference type="FunFam" id="1.20.1250.20:FF:000436">
    <property type="entry name" value="MFS transporter, putative"/>
    <property type="match status" value="1"/>
</dbReference>
<feature type="transmembrane region" description="Helical" evidence="8">
    <location>
        <begin position="320"/>
        <end position="341"/>
    </location>
</feature>
<comment type="subcellular location">
    <subcellularLocation>
        <location evidence="1">Endomembrane system</location>
        <topology evidence="1">Multi-pass membrane protein</topology>
    </subcellularLocation>
</comment>
<evidence type="ECO:0000259" key="9">
    <source>
        <dbReference type="PROSITE" id="PS50850"/>
    </source>
</evidence>
<keyword evidence="6 8" id="KW-0472">Membrane</keyword>
<keyword evidence="3" id="KW-0813">Transport</keyword>
<dbReference type="OrthoDB" id="10021397at2759"/>
<evidence type="ECO:0000256" key="1">
    <source>
        <dbReference type="ARBA" id="ARBA00004127"/>
    </source>
</evidence>
<evidence type="ECO:0000313" key="11">
    <source>
        <dbReference type="Proteomes" id="UP000758603"/>
    </source>
</evidence>
<evidence type="ECO:0000256" key="5">
    <source>
        <dbReference type="ARBA" id="ARBA00022989"/>
    </source>
</evidence>
<dbReference type="Proteomes" id="UP000758603">
    <property type="component" value="Unassembled WGS sequence"/>
</dbReference>
<feature type="transmembrane region" description="Helical" evidence="8">
    <location>
        <begin position="221"/>
        <end position="242"/>
    </location>
</feature>
<feature type="transmembrane region" description="Helical" evidence="8">
    <location>
        <begin position="91"/>
        <end position="111"/>
    </location>
</feature>
<feature type="transmembrane region" description="Helical" evidence="8">
    <location>
        <begin position="21"/>
        <end position="41"/>
    </location>
</feature>
<dbReference type="InterPro" id="IPR036259">
    <property type="entry name" value="MFS_trans_sf"/>
</dbReference>
<evidence type="ECO:0000256" key="8">
    <source>
        <dbReference type="SAM" id="Phobius"/>
    </source>
</evidence>
<feature type="compositionally biased region" description="Polar residues" evidence="7">
    <location>
        <begin position="516"/>
        <end position="530"/>
    </location>
</feature>
<evidence type="ECO:0000256" key="6">
    <source>
        <dbReference type="ARBA" id="ARBA00023136"/>
    </source>
</evidence>
<evidence type="ECO:0000256" key="2">
    <source>
        <dbReference type="ARBA" id="ARBA00008335"/>
    </source>
</evidence>
<keyword evidence="4 8" id="KW-0812">Transmembrane</keyword>
<feature type="transmembrane region" description="Helical" evidence="8">
    <location>
        <begin position="150"/>
        <end position="174"/>
    </location>
</feature>
<feature type="transmembrane region" description="Helical" evidence="8">
    <location>
        <begin position="248"/>
        <end position="268"/>
    </location>
</feature>
<dbReference type="GO" id="GO:0046943">
    <property type="term" value="F:carboxylic acid transmembrane transporter activity"/>
    <property type="evidence" value="ECO:0007669"/>
    <property type="project" value="UniProtKB-ARBA"/>
</dbReference>
<feature type="transmembrane region" description="Helical" evidence="8">
    <location>
        <begin position="378"/>
        <end position="402"/>
    </location>
</feature>
<comment type="similarity">
    <text evidence="2">Belongs to the major facilitator superfamily.</text>
</comment>
<feature type="transmembrane region" description="Helical" evidence="8">
    <location>
        <begin position="180"/>
        <end position="200"/>
    </location>
</feature>
<dbReference type="RefSeq" id="XP_045965278.1">
    <property type="nucleotide sequence ID" value="XM_046106534.1"/>
</dbReference>
<dbReference type="PROSITE" id="PS50850">
    <property type="entry name" value="MFS"/>
    <property type="match status" value="1"/>
</dbReference>
<name>A0A9P8UZN4_9PEZI</name>